<evidence type="ECO:0000256" key="7">
    <source>
        <dbReference type="ARBA" id="ARBA00023027"/>
    </source>
</evidence>
<name>A0ABX8BEU3_9BACT</name>
<evidence type="ECO:0000256" key="5">
    <source>
        <dbReference type="ARBA" id="ARBA00013189"/>
    </source>
</evidence>
<evidence type="ECO:0000256" key="2">
    <source>
        <dbReference type="ARBA" id="ARBA00001911"/>
    </source>
</evidence>
<proteinExistence type="inferred from homology"/>
<dbReference type="InterPro" id="IPR005886">
    <property type="entry name" value="UDP_G4E"/>
</dbReference>
<dbReference type="CDD" id="cd05247">
    <property type="entry name" value="UDP_G4E_1_SDR_e"/>
    <property type="match status" value="1"/>
</dbReference>
<evidence type="ECO:0000256" key="6">
    <source>
        <dbReference type="ARBA" id="ARBA00018569"/>
    </source>
</evidence>
<comment type="subunit">
    <text evidence="10">Homodimer.</text>
</comment>
<comment type="similarity">
    <text evidence="4 10">Belongs to the NAD(P)-dependent epimerase/dehydratase family.</text>
</comment>
<evidence type="ECO:0000256" key="8">
    <source>
        <dbReference type="ARBA" id="ARBA00023235"/>
    </source>
</evidence>
<comment type="cofactor">
    <cofactor evidence="2 10">
        <name>NAD(+)</name>
        <dbReference type="ChEBI" id="CHEBI:57540"/>
    </cofactor>
</comment>
<keyword evidence="8 10" id="KW-0413">Isomerase</keyword>
<accession>A0ABX8BEU3</accession>
<reference evidence="12 13" key="1">
    <citation type="submission" date="2021-03" db="EMBL/GenBank/DDBJ databases">
        <title>Genomic and phenotypic characterization of Chloracidobacterium isolates provides evidence for multiple species.</title>
        <authorList>
            <person name="Saini M.K."/>
            <person name="Costas A.M.G."/>
            <person name="Tank M."/>
            <person name="Bryant D.A."/>
        </authorList>
    </citation>
    <scope>NUCLEOTIDE SEQUENCE [LARGE SCALE GENOMIC DNA]</scope>
    <source>
        <strain evidence="12 13">BV2-C</strain>
    </source>
</reference>
<comment type="pathway">
    <text evidence="3 10">Carbohydrate metabolism; galactose metabolism.</text>
</comment>
<sequence length="333" mass="36857">MTILVTGGAGYIGSVTIEQLHEAGRPVVVLDNLSRGHRAAVPETIPLYVGDIGDRDLVRRILRERDITACIHFAALALVPESVTHPARYYDNNVHQCQVLLDTLREAGIRRFVFSSTCATYGLPQRIPIAEDHPQQPITPYGWSKLFAERMLADYDQAYGLRFVALRYFNAAGATTVHGEDHEPETHLIPNILRVAQGKTEAVTVYGQDYPTPDGTAIRDYIHVRDLAAAHIAALDALLDGRSSAFLNLGTGRGYSVLEVIEMARHVTGHPIPIRLGARRDGDPPQLIADPRAAQAYLAWQPAHSGLEQIIASAWRWHGRYPEGYPKTEPARR</sequence>
<evidence type="ECO:0000259" key="11">
    <source>
        <dbReference type="Pfam" id="PF01370"/>
    </source>
</evidence>
<dbReference type="GO" id="GO:0003978">
    <property type="term" value="F:UDP-glucose 4-epimerase activity"/>
    <property type="evidence" value="ECO:0007669"/>
    <property type="project" value="UniProtKB-EC"/>
</dbReference>
<evidence type="ECO:0000256" key="10">
    <source>
        <dbReference type="RuleBase" id="RU366046"/>
    </source>
</evidence>
<dbReference type="RefSeq" id="WP_211429475.1">
    <property type="nucleotide sequence ID" value="NZ_CP072648.1"/>
</dbReference>
<evidence type="ECO:0000256" key="3">
    <source>
        <dbReference type="ARBA" id="ARBA00004947"/>
    </source>
</evidence>
<dbReference type="SUPFAM" id="SSF51735">
    <property type="entry name" value="NAD(P)-binding Rossmann-fold domains"/>
    <property type="match status" value="1"/>
</dbReference>
<keyword evidence="9 10" id="KW-0119">Carbohydrate metabolism</keyword>
<dbReference type="Pfam" id="PF01370">
    <property type="entry name" value="Epimerase"/>
    <property type="match status" value="1"/>
</dbReference>
<dbReference type="InterPro" id="IPR001509">
    <property type="entry name" value="Epimerase_deHydtase"/>
</dbReference>
<dbReference type="Gene3D" id="3.40.50.720">
    <property type="entry name" value="NAD(P)-binding Rossmann-like Domain"/>
    <property type="match status" value="1"/>
</dbReference>
<dbReference type="Proteomes" id="UP000676506">
    <property type="component" value="Chromosome 1"/>
</dbReference>
<evidence type="ECO:0000313" key="12">
    <source>
        <dbReference type="EMBL" id="QUW03585.1"/>
    </source>
</evidence>
<gene>
    <name evidence="12" type="primary">galE</name>
    <name evidence="12" type="ORF">J8C06_03885</name>
</gene>
<protein>
    <recommendedName>
        <fullName evidence="6 10">UDP-glucose 4-epimerase</fullName>
        <ecNumber evidence="5 10">5.1.3.2</ecNumber>
    </recommendedName>
</protein>
<evidence type="ECO:0000256" key="9">
    <source>
        <dbReference type="ARBA" id="ARBA00023277"/>
    </source>
</evidence>
<keyword evidence="13" id="KW-1185">Reference proteome</keyword>
<comment type="catalytic activity">
    <reaction evidence="1 10">
        <text>UDP-alpha-D-glucose = UDP-alpha-D-galactose</text>
        <dbReference type="Rhea" id="RHEA:22168"/>
        <dbReference type="ChEBI" id="CHEBI:58885"/>
        <dbReference type="ChEBI" id="CHEBI:66914"/>
        <dbReference type="EC" id="5.1.3.2"/>
    </reaction>
</comment>
<dbReference type="Gene3D" id="3.90.25.10">
    <property type="entry name" value="UDP-galactose 4-epimerase, domain 1"/>
    <property type="match status" value="1"/>
</dbReference>
<dbReference type="EMBL" id="CP072648">
    <property type="protein sequence ID" value="QUW03585.1"/>
    <property type="molecule type" value="Genomic_DNA"/>
</dbReference>
<feature type="domain" description="NAD-dependent epimerase/dehydratase" evidence="11">
    <location>
        <begin position="3"/>
        <end position="250"/>
    </location>
</feature>
<keyword evidence="7 10" id="KW-0520">NAD</keyword>
<evidence type="ECO:0000313" key="13">
    <source>
        <dbReference type="Proteomes" id="UP000676506"/>
    </source>
</evidence>
<dbReference type="PANTHER" id="PTHR43725">
    <property type="entry name" value="UDP-GLUCOSE 4-EPIMERASE"/>
    <property type="match status" value="1"/>
</dbReference>
<evidence type="ECO:0000256" key="4">
    <source>
        <dbReference type="ARBA" id="ARBA00007637"/>
    </source>
</evidence>
<organism evidence="12 13">
    <name type="scientific">Chloracidobacterium validum</name>
    <dbReference type="NCBI Taxonomy" id="2821543"/>
    <lineage>
        <taxon>Bacteria</taxon>
        <taxon>Pseudomonadati</taxon>
        <taxon>Acidobacteriota</taxon>
        <taxon>Terriglobia</taxon>
        <taxon>Terriglobales</taxon>
        <taxon>Acidobacteriaceae</taxon>
        <taxon>Chloracidobacterium</taxon>
    </lineage>
</organism>
<dbReference type="PANTHER" id="PTHR43725:SF53">
    <property type="entry name" value="UDP-ARABINOSE 4-EPIMERASE 1"/>
    <property type="match status" value="1"/>
</dbReference>
<evidence type="ECO:0000256" key="1">
    <source>
        <dbReference type="ARBA" id="ARBA00000083"/>
    </source>
</evidence>
<dbReference type="InterPro" id="IPR036291">
    <property type="entry name" value="NAD(P)-bd_dom_sf"/>
</dbReference>
<dbReference type="EC" id="5.1.3.2" evidence="5 10"/>
<dbReference type="NCBIfam" id="TIGR01179">
    <property type="entry name" value="galE"/>
    <property type="match status" value="1"/>
</dbReference>